<feature type="domain" description="HTH iclR-type" evidence="4">
    <location>
        <begin position="1"/>
        <end position="63"/>
    </location>
</feature>
<name>A0A2G1QPP2_9HYPH</name>
<keyword evidence="2" id="KW-0238">DNA-binding</keyword>
<evidence type="ECO:0000259" key="5">
    <source>
        <dbReference type="PROSITE" id="PS51078"/>
    </source>
</evidence>
<keyword evidence="7" id="KW-1185">Reference proteome</keyword>
<dbReference type="PROSITE" id="PS51078">
    <property type="entry name" value="ICLR_ED"/>
    <property type="match status" value="1"/>
</dbReference>
<dbReference type="SUPFAM" id="SSF46785">
    <property type="entry name" value="Winged helix' DNA-binding domain"/>
    <property type="match status" value="1"/>
</dbReference>
<dbReference type="PANTHER" id="PTHR30136">
    <property type="entry name" value="HELIX-TURN-HELIX TRANSCRIPTIONAL REGULATOR, ICLR FAMILY"/>
    <property type="match status" value="1"/>
</dbReference>
<evidence type="ECO:0000256" key="1">
    <source>
        <dbReference type="ARBA" id="ARBA00023015"/>
    </source>
</evidence>
<accession>A0A2G1QPP2</accession>
<dbReference type="PROSITE" id="PS51077">
    <property type="entry name" value="HTH_ICLR"/>
    <property type="match status" value="1"/>
</dbReference>
<dbReference type="Gene3D" id="1.10.10.10">
    <property type="entry name" value="Winged helix-like DNA-binding domain superfamily/Winged helix DNA-binding domain"/>
    <property type="match status" value="1"/>
</dbReference>
<dbReference type="GO" id="GO:0045892">
    <property type="term" value="P:negative regulation of DNA-templated transcription"/>
    <property type="evidence" value="ECO:0007669"/>
    <property type="project" value="TreeGrafter"/>
</dbReference>
<dbReference type="Pfam" id="PF09339">
    <property type="entry name" value="HTH_IclR"/>
    <property type="match status" value="1"/>
</dbReference>
<evidence type="ECO:0000313" key="7">
    <source>
        <dbReference type="Proteomes" id="UP000221168"/>
    </source>
</evidence>
<dbReference type="InterPro" id="IPR036388">
    <property type="entry name" value="WH-like_DNA-bd_sf"/>
</dbReference>
<dbReference type="InterPro" id="IPR029016">
    <property type="entry name" value="GAF-like_dom_sf"/>
</dbReference>
<dbReference type="Proteomes" id="UP000221168">
    <property type="component" value="Unassembled WGS sequence"/>
</dbReference>
<protein>
    <submittedName>
        <fullName evidence="6">IclR family transcriptional regulator</fullName>
    </submittedName>
</protein>
<dbReference type="Pfam" id="PF01614">
    <property type="entry name" value="IclR_C"/>
    <property type="match status" value="1"/>
</dbReference>
<dbReference type="InterPro" id="IPR005471">
    <property type="entry name" value="Tscrpt_reg_IclR_N"/>
</dbReference>
<dbReference type="GO" id="GO:0003677">
    <property type="term" value="F:DNA binding"/>
    <property type="evidence" value="ECO:0007669"/>
    <property type="project" value="UniProtKB-KW"/>
</dbReference>
<dbReference type="RefSeq" id="WP_099306015.1">
    <property type="nucleotide sequence ID" value="NZ_PDVP01000004.1"/>
</dbReference>
<keyword evidence="1" id="KW-0805">Transcription regulation</keyword>
<evidence type="ECO:0000256" key="3">
    <source>
        <dbReference type="ARBA" id="ARBA00023163"/>
    </source>
</evidence>
<evidence type="ECO:0000256" key="2">
    <source>
        <dbReference type="ARBA" id="ARBA00023125"/>
    </source>
</evidence>
<dbReference type="PANTHER" id="PTHR30136:SF24">
    <property type="entry name" value="HTH-TYPE TRANSCRIPTIONAL REPRESSOR ALLR"/>
    <property type="match status" value="1"/>
</dbReference>
<dbReference type="EMBL" id="PDVP01000004">
    <property type="protein sequence ID" value="PHP67188.1"/>
    <property type="molecule type" value="Genomic_DNA"/>
</dbReference>
<evidence type="ECO:0000313" key="6">
    <source>
        <dbReference type="EMBL" id="PHP67188.1"/>
    </source>
</evidence>
<dbReference type="GO" id="GO:0003700">
    <property type="term" value="F:DNA-binding transcription factor activity"/>
    <property type="evidence" value="ECO:0007669"/>
    <property type="project" value="TreeGrafter"/>
</dbReference>
<dbReference type="Gene3D" id="3.30.450.40">
    <property type="match status" value="1"/>
</dbReference>
<dbReference type="OrthoDB" id="6811967at2"/>
<keyword evidence="3" id="KW-0804">Transcription</keyword>
<gene>
    <name evidence="6" type="ORF">CSC94_09040</name>
</gene>
<dbReference type="InterPro" id="IPR036390">
    <property type="entry name" value="WH_DNA-bd_sf"/>
</dbReference>
<dbReference type="AlphaFoldDB" id="A0A2G1QPP2"/>
<evidence type="ECO:0000259" key="4">
    <source>
        <dbReference type="PROSITE" id="PS51077"/>
    </source>
</evidence>
<sequence>MGTITKALELLNLFSSATPALGLGEFVRLTGRDKATVHRHLVELTENGFLEQHPATRAYRLGPAILRLTAVREATMPMRSVVAPIVEALAQDLGELVHFSLLQGARLSPVYHFDPRLHGTQVHFDDAEVLPLHATSSGLAVLAFGPGSLRENVLKGPLPAHASGTITDGPQLRAALDAVRACGFGINEKGFDDEVSSVAAPVTGPEGNVIGALAVAVPVPRMTGTTRSEILRRLPAGVSRITGALGGTVPATILNAWNSGGNNEI</sequence>
<dbReference type="SUPFAM" id="SSF55781">
    <property type="entry name" value="GAF domain-like"/>
    <property type="match status" value="1"/>
</dbReference>
<dbReference type="InterPro" id="IPR014757">
    <property type="entry name" value="Tscrpt_reg_IclR_C"/>
</dbReference>
<reference evidence="6 7" key="1">
    <citation type="submission" date="2017-10" db="EMBL/GenBank/DDBJ databases">
        <title>Sedimentibacterium mangrovi gen. nov., sp. nov., a novel member of family Phyllobacteriacea isolated from mangrove sediment.</title>
        <authorList>
            <person name="Liao H."/>
            <person name="Tian Y."/>
        </authorList>
    </citation>
    <scope>NUCLEOTIDE SEQUENCE [LARGE SCALE GENOMIC DNA]</scope>
    <source>
        <strain evidence="6 7">X9-2-2</strain>
    </source>
</reference>
<dbReference type="SMART" id="SM00346">
    <property type="entry name" value="HTH_ICLR"/>
    <property type="match status" value="1"/>
</dbReference>
<comment type="caution">
    <text evidence="6">The sequence shown here is derived from an EMBL/GenBank/DDBJ whole genome shotgun (WGS) entry which is preliminary data.</text>
</comment>
<proteinExistence type="predicted"/>
<organism evidence="6 7">
    <name type="scientific">Zhengella mangrovi</name>
    <dbReference type="NCBI Taxonomy" id="1982044"/>
    <lineage>
        <taxon>Bacteria</taxon>
        <taxon>Pseudomonadati</taxon>
        <taxon>Pseudomonadota</taxon>
        <taxon>Alphaproteobacteria</taxon>
        <taxon>Hyphomicrobiales</taxon>
        <taxon>Notoacmeibacteraceae</taxon>
        <taxon>Zhengella</taxon>
    </lineage>
</organism>
<dbReference type="InterPro" id="IPR050707">
    <property type="entry name" value="HTH_MetabolicPath_Reg"/>
</dbReference>
<feature type="domain" description="IclR-ED" evidence="5">
    <location>
        <begin position="64"/>
        <end position="247"/>
    </location>
</feature>